<feature type="domain" description="PI-PLC Y-box" evidence="12">
    <location>
        <begin position="346"/>
        <end position="432"/>
    </location>
</feature>
<dbReference type="SUPFAM" id="SSF47473">
    <property type="entry name" value="EF-hand"/>
    <property type="match status" value="1"/>
</dbReference>
<keyword evidence="4" id="KW-1003">Cell membrane</keyword>
<evidence type="ECO:0000256" key="9">
    <source>
        <dbReference type="RuleBase" id="RU361133"/>
    </source>
</evidence>
<evidence type="ECO:0000313" key="14">
    <source>
        <dbReference type="Proteomes" id="UP001327560"/>
    </source>
</evidence>
<evidence type="ECO:0000256" key="10">
    <source>
        <dbReference type="SAM" id="MobiDB-lite"/>
    </source>
</evidence>
<evidence type="ECO:0000256" key="7">
    <source>
        <dbReference type="ARBA" id="ARBA00023136"/>
    </source>
</evidence>
<dbReference type="InterPro" id="IPR035892">
    <property type="entry name" value="C2_domain_sf"/>
</dbReference>
<dbReference type="InterPro" id="IPR000909">
    <property type="entry name" value="PLipase_C_PInositol-sp_X_dom"/>
</dbReference>
<dbReference type="CDD" id="cd00275">
    <property type="entry name" value="C2_PLC_like"/>
    <property type="match status" value="1"/>
</dbReference>
<keyword evidence="6 9" id="KW-0442">Lipid degradation</keyword>
<proteinExistence type="predicted"/>
<dbReference type="Gene3D" id="1.10.238.10">
    <property type="entry name" value="EF-hand"/>
    <property type="match status" value="1"/>
</dbReference>
<dbReference type="InterPro" id="IPR000008">
    <property type="entry name" value="C2_dom"/>
</dbReference>
<dbReference type="Pfam" id="PF00168">
    <property type="entry name" value="C2"/>
    <property type="match status" value="1"/>
</dbReference>
<evidence type="ECO:0000256" key="8">
    <source>
        <dbReference type="ARBA" id="ARBA00023224"/>
    </source>
</evidence>
<dbReference type="FunFam" id="2.60.40.150:FF:000060">
    <property type="entry name" value="Phosphoinositide phospholipase C"/>
    <property type="match status" value="1"/>
</dbReference>
<dbReference type="PROSITE" id="PS50004">
    <property type="entry name" value="C2"/>
    <property type="match status" value="1"/>
</dbReference>
<dbReference type="PANTHER" id="PTHR10336:SF154">
    <property type="entry name" value="PHOSPHOINOSITIDE PHOSPHOLIPASE C 2"/>
    <property type="match status" value="1"/>
</dbReference>
<dbReference type="InterPro" id="IPR017946">
    <property type="entry name" value="PLC-like_Pdiesterase_TIM-brl"/>
</dbReference>
<gene>
    <name evidence="13" type="ORF">Cni_G17241</name>
</gene>
<dbReference type="GO" id="GO:0051209">
    <property type="term" value="P:release of sequestered calcium ion into cytosol"/>
    <property type="evidence" value="ECO:0007669"/>
    <property type="project" value="TreeGrafter"/>
</dbReference>
<protein>
    <recommendedName>
        <fullName evidence="3 9">Phosphoinositide phospholipase C</fullName>
        <ecNumber evidence="3 9">3.1.4.11</ecNumber>
    </recommendedName>
</protein>
<sequence length="587" mass="67189">MNKCKVCCFWRNFGPASNEPPKAIKELFKKYKSKEGVMGAKELVHFVNNEQRDNTITQEMAQEMIKKINTTRKKKYPKALQKKDQPIKDYLSVNGFYLFLYSDYNAALPPTGVYQDMNAPLSHYFIFTGHNSYLTGNQLTSDCSDIPIINALERGVRVIELDLWRCKKNKDDVEVRHGGTLTSPVELIRCLESIKEHAFTESNNYPVIITFEDHLTSYPKLQGKVAEMLTDTFGEMLYTTKSVEKFPSPAELKGKILISTKPPKVQELNEHDEEASDSDYKHDSANKKLSEDVQEGEEEEEHDEDDANSNCITEYIHRIAIIAKKFKKDDYVGALRIDPQKVTRLSLSESELKSAVGSHATKIIRFTQRNLLRIYPSGLRINSSNYNPLLGWAHGAQMVALNMQGYGHELWMMQGMFRANGGCGYVKKPDILLNDDPQPVFFLNSLPVKKILKVKVYAGDGWRFHFNEHYFDCCSPPDFYTVVGIVGVQNDTVKKKTKVIEDDWTPIWDQEFEFPLTVPELALLQIEVYEHDITNRDDFAGQTYLPVWELRTGIRSISLCDEKGDTLPSVKLLLYLDFENVYSCGIN</sequence>
<dbReference type="GO" id="GO:0016042">
    <property type="term" value="P:lipid catabolic process"/>
    <property type="evidence" value="ECO:0007669"/>
    <property type="project" value="UniProtKB-KW"/>
</dbReference>
<evidence type="ECO:0000256" key="6">
    <source>
        <dbReference type="ARBA" id="ARBA00022963"/>
    </source>
</evidence>
<feature type="region of interest" description="Disordered" evidence="10">
    <location>
        <begin position="261"/>
        <end position="309"/>
    </location>
</feature>
<keyword evidence="8" id="KW-0807">Transducer</keyword>
<evidence type="ECO:0000256" key="1">
    <source>
        <dbReference type="ARBA" id="ARBA00001195"/>
    </source>
</evidence>
<dbReference type="Proteomes" id="UP001327560">
    <property type="component" value="Chromosome 5"/>
</dbReference>
<dbReference type="SUPFAM" id="SSF51695">
    <property type="entry name" value="PLC-like phosphodiesterases"/>
    <property type="match status" value="1"/>
</dbReference>
<dbReference type="GO" id="GO:0006950">
    <property type="term" value="P:response to stress"/>
    <property type="evidence" value="ECO:0007669"/>
    <property type="project" value="UniProtKB-ARBA"/>
</dbReference>
<dbReference type="Gene3D" id="2.60.40.150">
    <property type="entry name" value="C2 domain"/>
    <property type="match status" value="1"/>
</dbReference>
<evidence type="ECO:0000313" key="13">
    <source>
        <dbReference type="EMBL" id="WOL08488.1"/>
    </source>
</evidence>
<dbReference type="InterPro" id="IPR001192">
    <property type="entry name" value="PI-PLC_fam"/>
</dbReference>
<dbReference type="InterPro" id="IPR015359">
    <property type="entry name" value="PLC_EF-hand-like"/>
</dbReference>
<reference evidence="13 14" key="1">
    <citation type="submission" date="2023-10" db="EMBL/GenBank/DDBJ databases">
        <title>Chromosome-scale genome assembly provides insights into flower coloration mechanisms of Canna indica.</title>
        <authorList>
            <person name="Li C."/>
        </authorList>
    </citation>
    <scope>NUCLEOTIDE SEQUENCE [LARGE SCALE GENOMIC DNA]</scope>
    <source>
        <tissue evidence="13">Flower</tissue>
    </source>
</reference>
<keyword evidence="9" id="KW-0443">Lipid metabolism</keyword>
<feature type="domain" description="C2" evidence="11">
    <location>
        <begin position="427"/>
        <end position="561"/>
    </location>
</feature>
<dbReference type="Gene3D" id="3.20.20.190">
    <property type="entry name" value="Phosphatidylinositol (PI) phosphodiesterase"/>
    <property type="match status" value="1"/>
</dbReference>
<feature type="compositionally biased region" description="Basic and acidic residues" evidence="10">
    <location>
        <begin position="278"/>
        <end position="291"/>
    </location>
</feature>
<keyword evidence="7" id="KW-0472">Membrane</keyword>
<dbReference type="GO" id="GO:0005886">
    <property type="term" value="C:plasma membrane"/>
    <property type="evidence" value="ECO:0007669"/>
    <property type="project" value="UniProtKB-SubCell"/>
</dbReference>
<dbReference type="GO" id="GO:0004435">
    <property type="term" value="F:phosphatidylinositol-4,5-bisphosphate phospholipase C activity"/>
    <property type="evidence" value="ECO:0007669"/>
    <property type="project" value="UniProtKB-EC"/>
</dbReference>
<dbReference type="Pfam" id="PF00387">
    <property type="entry name" value="PI-PLC-Y"/>
    <property type="match status" value="1"/>
</dbReference>
<dbReference type="PROSITE" id="PS50008">
    <property type="entry name" value="PIPLC_Y_DOMAIN"/>
    <property type="match status" value="1"/>
</dbReference>
<dbReference type="PRINTS" id="PR00390">
    <property type="entry name" value="PHPHLIPASEC"/>
</dbReference>
<evidence type="ECO:0000256" key="4">
    <source>
        <dbReference type="ARBA" id="ARBA00022475"/>
    </source>
</evidence>
<dbReference type="SMART" id="SM00149">
    <property type="entry name" value="PLCYc"/>
    <property type="match status" value="1"/>
</dbReference>
<dbReference type="Pfam" id="PF00388">
    <property type="entry name" value="PI-PLC-X"/>
    <property type="match status" value="1"/>
</dbReference>
<name>A0AAQ3QGK0_9LILI</name>
<accession>A0AAQ3QGK0</accession>
<evidence type="ECO:0000259" key="12">
    <source>
        <dbReference type="PROSITE" id="PS50008"/>
    </source>
</evidence>
<dbReference type="EC" id="3.1.4.11" evidence="3 9"/>
<dbReference type="SMART" id="SM00239">
    <property type="entry name" value="C2"/>
    <property type="match status" value="1"/>
</dbReference>
<dbReference type="GO" id="GO:0048015">
    <property type="term" value="P:phosphatidylinositol-mediated signaling"/>
    <property type="evidence" value="ECO:0007669"/>
    <property type="project" value="TreeGrafter"/>
</dbReference>
<dbReference type="InterPro" id="IPR011992">
    <property type="entry name" value="EF-hand-dom_pair"/>
</dbReference>
<keyword evidence="14" id="KW-1185">Reference proteome</keyword>
<dbReference type="EMBL" id="CP136894">
    <property type="protein sequence ID" value="WOL08488.1"/>
    <property type="molecule type" value="Genomic_DNA"/>
</dbReference>
<dbReference type="SMART" id="SM00148">
    <property type="entry name" value="PLCXc"/>
    <property type="match status" value="1"/>
</dbReference>
<dbReference type="FunFam" id="3.20.20.190:FF:000010">
    <property type="entry name" value="Phosphoinositide phospholipase C"/>
    <property type="match status" value="1"/>
</dbReference>
<dbReference type="AlphaFoldDB" id="A0AAQ3QGK0"/>
<evidence type="ECO:0000256" key="2">
    <source>
        <dbReference type="ARBA" id="ARBA00004202"/>
    </source>
</evidence>
<evidence type="ECO:0000259" key="11">
    <source>
        <dbReference type="PROSITE" id="PS50004"/>
    </source>
</evidence>
<dbReference type="PANTHER" id="PTHR10336">
    <property type="entry name" value="PHOSPHOINOSITIDE-SPECIFIC PHOSPHOLIPASE C FAMILY PROTEIN"/>
    <property type="match status" value="1"/>
</dbReference>
<dbReference type="PROSITE" id="PS50007">
    <property type="entry name" value="PIPLC_X_DOMAIN"/>
    <property type="match status" value="1"/>
</dbReference>
<dbReference type="SUPFAM" id="SSF49562">
    <property type="entry name" value="C2 domain (Calcium/lipid-binding domain, CaLB)"/>
    <property type="match status" value="1"/>
</dbReference>
<organism evidence="13 14">
    <name type="scientific">Canna indica</name>
    <name type="common">Indian-shot</name>
    <dbReference type="NCBI Taxonomy" id="4628"/>
    <lineage>
        <taxon>Eukaryota</taxon>
        <taxon>Viridiplantae</taxon>
        <taxon>Streptophyta</taxon>
        <taxon>Embryophyta</taxon>
        <taxon>Tracheophyta</taxon>
        <taxon>Spermatophyta</taxon>
        <taxon>Magnoliopsida</taxon>
        <taxon>Liliopsida</taxon>
        <taxon>Zingiberales</taxon>
        <taxon>Cannaceae</taxon>
        <taxon>Canna</taxon>
    </lineage>
</organism>
<keyword evidence="5 9" id="KW-0378">Hydrolase</keyword>
<evidence type="ECO:0000256" key="3">
    <source>
        <dbReference type="ARBA" id="ARBA00012368"/>
    </source>
</evidence>
<evidence type="ECO:0000256" key="5">
    <source>
        <dbReference type="ARBA" id="ARBA00022801"/>
    </source>
</evidence>
<comment type="catalytic activity">
    <reaction evidence="1 9">
        <text>a 1,2-diacyl-sn-glycero-3-phospho-(1D-myo-inositol-4,5-bisphosphate) + H2O = 1D-myo-inositol 1,4,5-trisphosphate + a 1,2-diacyl-sn-glycerol + H(+)</text>
        <dbReference type="Rhea" id="RHEA:33179"/>
        <dbReference type="ChEBI" id="CHEBI:15377"/>
        <dbReference type="ChEBI" id="CHEBI:15378"/>
        <dbReference type="ChEBI" id="CHEBI:17815"/>
        <dbReference type="ChEBI" id="CHEBI:58456"/>
        <dbReference type="ChEBI" id="CHEBI:203600"/>
        <dbReference type="EC" id="3.1.4.11"/>
    </reaction>
</comment>
<feature type="compositionally biased region" description="Acidic residues" evidence="10">
    <location>
        <begin position="292"/>
        <end position="307"/>
    </location>
</feature>
<comment type="subcellular location">
    <subcellularLocation>
        <location evidence="2">Cell membrane</location>
        <topology evidence="2">Peripheral membrane protein</topology>
    </subcellularLocation>
</comment>
<dbReference type="InterPro" id="IPR001711">
    <property type="entry name" value="PLipase_C_Pinositol-sp_Y"/>
</dbReference>
<dbReference type="Pfam" id="PF09279">
    <property type="entry name" value="EF-hand_like"/>
    <property type="match status" value="1"/>
</dbReference>